<dbReference type="InterPro" id="IPR044925">
    <property type="entry name" value="His-Me_finger_sf"/>
</dbReference>
<accession>A0A7K0EIS1</accession>
<name>A0A7K0EIS1_9BACT</name>
<dbReference type="EMBL" id="WJXZ01000006">
    <property type="protein sequence ID" value="MRS61750.1"/>
    <property type="molecule type" value="Genomic_DNA"/>
</dbReference>
<keyword evidence="3" id="KW-1185">Reference proteome</keyword>
<gene>
    <name evidence="2" type="ORF">GJJ30_10670</name>
</gene>
<dbReference type="InterPro" id="IPR003615">
    <property type="entry name" value="HNH_nuc"/>
</dbReference>
<evidence type="ECO:0000313" key="2">
    <source>
        <dbReference type="EMBL" id="MRS61750.1"/>
    </source>
</evidence>
<evidence type="ECO:0000313" key="3">
    <source>
        <dbReference type="Proteomes" id="UP000441754"/>
    </source>
</evidence>
<comment type="caution">
    <text evidence="2">The sequence shown here is derived from an EMBL/GenBank/DDBJ whole genome shotgun (WGS) entry which is preliminary data.</text>
</comment>
<organism evidence="2 3">
    <name type="scientific">Larkinella terrae</name>
    <dbReference type="NCBI Taxonomy" id="2025311"/>
    <lineage>
        <taxon>Bacteria</taxon>
        <taxon>Pseudomonadati</taxon>
        <taxon>Bacteroidota</taxon>
        <taxon>Cytophagia</taxon>
        <taxon>Cytophagales</taxon>
        <taxon>Spirosomataceae</taxon>
        <taxon>Larkinella</taxon>
    </lineage>
</organism>
<dbReference type="AlphaFoldDB" id="A0A7K0EIS1"/>
<reference evidence="2 3" key="1">
    <citation type="journal article" date="2018" name="Antonie Van Leeuwenhoek">
        <title>Larkinella terrae sp. nov., isolated from soil on Jeju Island, South Korea.</title>
        <authorList>
            <person name="Ten L.N."/>
            <person name="Jeon J."/>
            <person name="Park S.J."/>
            <person name="Park S."/>
            <person name="Lee S.Y."/>
            <person name="Kim M.K."/>
            <person name="Jung H.Y."/>
        </authorList>
    </citation>
    <scope>NUCLEOTIDE SEQUENCE [LARGE SCALE GENOMIC DNA]</scope>
    <source>
        <strain evidence="2 3">KCTC 52001</strain>
    </source>
</reference>
<dbReference type="RefSeq" id="WP_154175143.1">
    <property type="nucleotide sequence ID" value="NZ_WJXZ01000006.1"/>
</dbReference>
<dbReference type="Proteomes" id="UP000441754">
    <property type="component" value="Unassembled WGS sequence"/>
</dbReference>
<proteinExistence type="predicted"/>
<dbReference type="OrthoDB" id="960020at2"/>
<feature type="domain" description="HNH nuclease" evidence="1">
    <location>
        <begin position="35"/>
        <end position="75"/>
    </location>
</feature>
<sequence length="192" mass="22469">MKKGRKKTPGAPYIKTEKGFPYYYVTYAPGKRKTLHRMVWEQANGPVPENHVIRFRDQDTLNCALENLELIHRREITGRIRNSERQSEGMRRMYQTPEGKALSARKAERLRQHFQDGTFPLEQRSAKISEMIRTGKMRNPFVELDDNVVAYQLFPHKPEMAAFVLANHPELIAVKRQQTLLKRALKQHENAD</sequence>
<evidence type="ECO:0000259" key="1">
    <source>
        <dbReference type="Pfam" id="PF13392"/>
    </source>
</evidence>
<protein>
    <recommendedName>
        <fullName evidence="1">HNH nuclease domain-containing protein</fullName>
    </recommendedName>
</protein>
<dbReference type="SUPFAM" id="SSF54060">
    <property type="entry name" value="His-Me finger endonucleases"/>
    <property type="match status" value="1"/>
</dbReference>
<dbReference type="Gene3D" id="3.90.75.20">
    <property type="match status" value="1"/>
</dbReference>
<dbReference type="Pfam" id="PF13392">
    <property type="entry name" value="HNH_3"/>
    <property type="match status" value="1"/>
</dbReference>